<accession>A0A448YRI4</accession>
<evidence type="ECO:0000313" key="1">
    <source>
        <dbReference type="EMBL" id="VEU23518.1"/>
    </source>
</evidence>
<keyword evidence="2" id="KW-1185">Reference proteome</keyword>
<protein>
    <submittedName>
        <fullName evidence="1">DEKNAAC104680</fullName>
    </submittedName>
</protein>
<dbReference type="OrthoDB" id="3997231at2759"/>
<dbReference type="InParanoid" id="A0A448YRI4"/>
<evidence type="ECO:0000313" key="2">
    <source>
        <dbReference type="Proteomes" id="UP000290900"/>
    </source>
</evidence>
<proteinExistence type="predicted"/>
<reference evidence="1 2" key="1">
    <citation type="submission" date="2018-12" db="EMBL/GenBank/DDBJ databases">
        <authorList>
            <person name="Tiukova I."/>
            <person name="Dainat J."/>
        </authorList>
    </citation>
    <scope>NUCLEOTIDE SEQUENCE [LARGE SCALE GENOMIC DNA]</scope>
</reference>
<organism evidence="1 2">
    <name type="scientific">Brettanomyces naardenensis</name>
    <name type="common">Yeast</name>
    <dbReference type="NCBI Taxonomy" id="13370"/>
    <lineage>
        <taxon>Eukaryota</taxon>
        <taxon>Fungi</taxon>
        <taxon>Dikarya</taxon>
        <taxon>Ascomycota</taxon>
        <taxon>Saccharomycotina</taxon>
        <taxon>Pichiomycetes</taxon>
        <taxon>Pichiales</taxon>
        <taxon>Pichiaceae</taxon>
        <taxon>Brettanomyces</taxon>
    </lineage>
</organism>
<sequence length="653" mass="75592">MVYSFLGILERWPIRHYSTVLYRPGTTYLLGQVKLDPSLVSSEVGKNKCSKPSAGCNRAATVPGTVTVDPQNFMTKIGHEGSKFQEPNDDFRIANIIPELHSGWYDLLTQPLTSKQISRGLATFRDNVVSDLRRQKLYSSFKVCYGRELMRFGNNEMNLNLDDFHLDKDVSRSSYEPRKKMNKIGKLVEHVSDEFSDSRRNLSVINKRLKLKRIPPEFYLHQQFVINLGKKDLSRMLEIYFEFPQPRALHLTGYEFEKFMSLVLSYKMSKEDHLLDSEKLISLFESLHEDRIPLTDFELTKYVFFTIKYLSKYRGLDVESCFSGVMRLQSRFIFSQSVWNLILNEFPTKRSVIMKDMSNKIVLNRDLILTLCRSSESLVELLGILRVIQMKHIHLDQALLELMLTRLIDFGQYSLAKNVLDSLLDSCRSLPAKNSYKKDVTIYRTRVQRKLSRQYEALNGVLLSRARSASSFSSSKATSSRLVYYFFKPSSMLCCSFLGSLCNVETLTDNRKFEISNLLQLMIKYKIPLINLQAISILSGLLANPVDDSVAQRLDMDILDHLNELVFSSIDYNEYLHTCSKDFRFDKDYLREFIDGKDGESVVKELGTVFKLSFNVYRRWPTENETVEKESLRATVKGRMLRIYNELATVEGS</sequence>
<dbReference type="Proteomes" id="UP000290900">
    <property type="component" value="Unassembled WGS sequence"/>
</dbReference>
<dbReference type="AlphaFoldDB" id="A0A448YRI4"/>
<dbReference type="EMBL" id="CAACVR010000045">
    <property type="protein sequence ID" value="VEU23518.1"/>
    <property type="molecule type" value="Genomic_DNA"/>
</dbReference>
<name>A0A448YRI4_BRENA</name>
<gene>
    <name evidence="1" type="ORF">BRENAR_LOCUS4248</name>
</gene>